<evidence type="ECO:0000313" key="2">
    <source>
        <dbReference type="EMBL" id="ADG83428.1"/>
    </source>
</evidence>
<dbReference type="eggNOG" id="COG3679">
    <property type="taxonomic scope" value="Bacteria"/>
</dbReference>
<organism evidence="2 3">
    <name type="scientific">Thermincola potens (strain JR)</name>
    <dbReference type="NCBI Taxonomy" id="635013"/>
    <lineage>
        <taxon>Bacteria</taxon>
        <taxon>Bacillati</taxon>
        <taxon>Bacillota</taxon>
        <taxon>Clostridia</taxon>
        <taxon>Eubacteriales</taxon>
        <taxon>Thermincolaceae</taxon>
        <taxon>Thermincola</taxon>
    </lineage>
</organism>
<dbReference type="HAMAP" id="MF_01526">
    <property type="entry name" value="UPF0342"/>
    <property type="match status" value="1"/>
</dbReference>
<dbReference type="OrthoDB" id="9811402at2"/>
<sequence>MNVYDLAHNLARAIRENEYYKEFARAKKLIDGDAEAKKILTDFRNRQMEVEKARLLGQKPPADKMEALHKMQEIITANQKIKSYLEAEFKFGRLMADIQKIIGEGLDLFEKNA</sequence>
<dbReference type="RefSeq" id="WP_013121422.1">
    <property type="nucleotide sequence ID" value="NC_014152.1"/>
</dbReference>
<dbReference type="Gene3D" id="1.20.1500.10">
    <property type="entry name" value="YheA/YmcA-like"/>
    <property type="match status" value="1"/>
</dbReference>
<protein>
    <recommendedName>
        <fullName evidence="1">UPF0342 protein TherJR_2591</fullName>
    </recommendedName>
</protein>
<dbReference type="InterPro" id="IPR010368">
    <property type="entry name" value="Com_YlbF"/>
</dbReference>
<proteinExistence type="inferred from homology"/>
<dbReference type="STRING" id="635013.TherJR_2591"/>
<keyword evidence="3" id="KW-1185">Reference proteome</keyword>
<dbReference type="HOGENOM" id="CLU_140243_2_0_9"/>
<dbReference type="EMBL" id="CP002028">
    <property type="protein sequence ID" value="ADG83428.1"/>
    <property type="molecule type" value="Genomic_DNA"/>
</dbReference>
<dbReference type="Pfam" id="PF06133">
    <property type="entry name" value="Com_YlbF"/>
    <property type="match status" value="1"/>
</dbReference>
<dbReference type="SUPFAM" id="SSF158622">
    <property type="entry name" value="YheA/YmcA-like"/>
    <property type="match status" value="1"/>
</dbReference>
<evidence type="ECO:0000256" key="1">
    <source>
        <dbReference type="HAMAP-Rule" id="MF_01526"/>
    </source>
</evidence>
<dbReference type="InterPro" id="IPR023378">
    <property type="entry name" value="YheA/YmcA-like_dom_sf"/>
</dbReference>
<dbReference type="AlphaFoldDB" id="D5XBJ9"/>
<dbReference type="KEGG" id="tjr:TherJR_2591"/>
<gene>
    <name evidence="2" type="ordered locus">TherJR_2591</name>
</gene>
<name>D5XBJ9_THEPJ</name>
<reference evidence="2 3" key="1">
    <citation type="submission" date="2010-05" db="EMBL/GenBank/DDBJ databases">
        <title>Complete sequence of Thermincola sp. JR.</title>
        <authorList>
            <consortium name="US DOE Joint Genome Institute"/>
            <person name="Lucas S."/>
            <person name="Copeland A."/>
            <person name="Lapidus A."/>
            <person name="Cheng J.-F."/>
            <person name="Bruce D."/>
            <person name="Goodwin L."/>
            <person name="Pitluck S."/>
            <person name="Chertkov O."/>
            <person name="Detter J.C."/>
            <person name="Han C."/>
            <person name="Tapia R."/>
            <person name="Land M."/>
            <person name="Hauser L."/>
            <person name="Kyrpides N."/>
            <person name="Mikhailova N."/>
            <person name="Hazen T.C."/>
            <person name="Woyke T."/>
        </authorList>
    </citation>
    <scope>NUCLEOTIDE SEQUENCE [LARGE SCALE GENOMIC DNA]</scope>
    <source>
        <strain evidence="2 3">JR</strain>
    </source>
</reference>
<comment type="similarity">
    <text evidence="1">Belongs to the UPF0342 family.</text>
</comment>
<evidence type="ECO:0000313" key="3">
    <source>
        <dbReference type="Proteomes" id="UP000002377"/>
    </source>
</evidence>
<accession>D5XBJ9</accession>
<dbReference type="Proteomes" id="UP000002377">
    <property type="component" value="Chromosome"/>
</dbReference>